<name>A0A8E2EXA5_9PEZI</name>
<dbReference type="OrthoDB" id="5390017at2759"/>
<feature type="region of interest" description="Disordered" evidence="1">
    <location>
        <begin position="1"/>
        <end position="36"/>
    </location>
</feature>
<organism evidence="2 3">
    <name type="scientific">Glonium stellatum</name>
    <dbReference type="NCBI Taxonomy" id="574774"/>
    <lineage>
        <taxon>Eukaryota</taxon>
        <taxon>Fungi</taxon>
        <taxon>Dikarya</taxon>
        <taxon>Ascomycota</taxon>
        <taxon>Pezizomycotina</taxon>
        <taxon>Dothideomycetes</taxon>
        <taxon>Pleosporomycetidae</taxon>
        <taxon>Gloniales</taxon>
        <taxon>Gloniaceae</taxon>
        <taxon>Glonium</taxon>
    </lineage>
</organism>
<evidence type="ECO:0000256" key="1">
    <source>
        <dbReference type="SAM" id="MobiDB-lite"/>
    </source>
</evidence>
<protein>
    <submittedName>
        <fullName evidence="2">Uncharacterized protein</fullName>
    </submittedName>
</protein>
<keyword evidence="3" id="KW-1185">Reference proteome</keyword>
<evidence type="ECO:0000313" key="2">
    <source>
        <dbReference type="EMBL" id="OCL06251.1"/>
    </source>
</evidence>
<dbReference type="EMBL" id="KV750105">
    <property type="protein sequence ID" value="OCL06251.1"/>
    <property type="molecule type" value="Genomic_DNA"/>
</dbReference>
<sequence length="226" mass="24876">MDLAFTRPRKRSASTPEPEEYDRGSPLTPFGEPLKRTKTDSELDAVDIIPISEAWPVDIASILSSPTLTKPIETTLQAHDNFGNYREGSSIFVLCVQGDYQLHYDLLCSILSDLYSISPNLQALVLCRDPSSHSPSVSAPFSLPLIQAVGPSYNHFVRLGLLHPLGGGQYPLDALVLVDSRGRRRLLLPFGWGAGRHVADIGGGKTVQDRFMDLLRKAVLEIQKEP</sequence>
<proteinExistence type="predicted"/>
<gene>
    <name evidence="2" type="ORF">AOQ84DRAFT_297324</name>
</gene>
<accession>A0A8E2EXA5</accession>
<reference evidence="2 3" key="1">
    <citation type="journal article" date="2016" name="Nat. Commun.">
        <title>Ectomycorrhizal ecology is imprinted in the genome of the dominant symbiotic fungus Cenococcum geophilum.</title>
        <authorList>
            <consortium name="DOE Joint Genome Institute"/>
            <person name="Peter M."/>
            <person name="Kohler A."/>
            <person name="Ohm R.A."/>
            <person name="Kuo A."/>
            <person name="Krutzmann J."/>
            <person name="Morin E."/>
            <person name="Arend M."/>
            <person name="Barry K.W."/>
            <person name="Binder M."/>
            <person name="Choi C."/>
            <person name="Clum A."/>
            <person name="Copeland A."/>
            <person name="Grisel N."/>
            <person name="Haridas S."/>
            <person name="Kipfer T."/>
            <person name="LaButti K."/>
            <person name="Lindquist E."/>
            <person name="Lipzen A."/>
            <person name="Maire R."/>
            <person name="Meier B."/>
            <person name="Mihaltcheva S."/>
            <person name="Molinier V."/>
            <person name="Murat C."/>
            <person name="Poggeler S."/>
            <person name="Quandt C.A."/>
            <person name="Sperisen C."/>
            <person name="Tritt A."/>
            <person name="Tisserant E."/>
            <person name="Crous P.W."/>
            <person name="Henrissat B."/>
            <person name="Nehls U."/>
            <person name="Egli S."/>
            <person name="Spatafora J.W."/>
            <person name="Grigoriev I.V."/>
            <person name="Martin F.M."/>
        </authorList>
    </citation>
    <scope>NUCLEOTIDE SEQUENCE [LARGE SCALE GENOMIC DNA]</scope>
    <source>
        <strain evidence="2 3">CBS 207.34</strain>
    </source>
</reference>
<dbReference type="Proteomes" id="UP000250140">
    <property type="component" value="Unassembled WGS sequence"/>
</dbReference>
<evidence type="ECO:0000313" key="3">
    <source>
        <dbReference type="Proteomes" id="UP000250140"/>
    </source>
</evidence>
<dbReference type="AlphaFoldDB" id="A0A8E2EXA5"/>